<dbReference type="Gene3D" id="1.10.10.1320">
    <property type="entry name" value="Anti-sigma factor, zinc-finger domain"/>
    <property type="match status" value="1"/>
</dbReference>
<evidence type="ECO:0000256" key="2">
    <source>
        <dbReference type="ARBA" id="ARBA00024438"/>
    </source>
</evidence>
<gene>
    <name evidence="5" type="ORF">L0M14_11515</name>
</gene>
<dbReference type="InterPro" id="IPR027383">
    <property type="entry name" value="Znf_put"/>
</dbReference>
<sequence>MTDHIEDLISAYIDYELTEEERKLVEEHLEQCLECSALRNDLLAIQNQIFTSLRPIEAPVSLEDKVITELKMKVSTSRTRLRKWFLVPILTVLVLFVIVAIFSNSILFNLSSILVKFGFNMIYAIGNVLGAEPLMVLSMAVIALVIIITSGLSIKHLLKSKVIQGDSI</sequence>
<keyword evidence="3" id="KW-0812">Transmembrane</keyword>
<proteinExistence type="inferred from homology"/>
<evidence type="ECO:0000256" key="3">
    <source>
        <dbReference type="SAM" id="Phobius"/>
    </source>
</evidence>
<accession>A0ABY3SNW7</accession>
<evidence type="ECO:0000256" key="1">
    <source>
        <dbReference type="ARBA" id="ARBA00024353"/>
    </source>
</evidence>
<feature type="transmembrane region" description="Helical" evidence="3">
    <location>
        <begin position="134"/>
        <end position="154"/>
    </location>
</feature>
<evidence type="ECO:0000313" key="6">
    <source>
        <dbReference type="Proteomes" id="UP001649230"/>
    </source>
</evidence>
<dbReference type="Proteomes" id="UP001649230">
    <property type="component" value="Chromosome"/>
</dbReference>
<dbReference type="InterPro" id="IPR041916">
    <property type="entry name" value="Anti_sigma_zinc_sf"/>
</dbReference>
<protein>
    <recommendedName>
        <fullName evidence="2">Anti-sigma-W factor RsiW</fullName>
    </recommendedName>
</protein>
<comment type="similarity">
    <text evidence="1">Belongs to the zinc-associated anti-sigma factor (ZAS) superfamily. Anti-sigma-W factor family.</text>
</comment>
<feature type="domain" description="Putative zinc-finger" evidence="4">
    <location>
        <begin position="4"/>
        <end position="35"/>
    </location>
</feature>
<evidence type="ECO:0000313" key="5">
    <source>
        <dbReference type="EMBL" id="UJF35654.1"/>
    </source>
</evidence>
<name>A0ABY3SNW7_9BACL</name>
<reference evidence="5 6" key="1">
    <citation type="journal article" date="2024" name="Int. J. Syst. Evol. Microbiol.">
        <title>Paenibacillus hexagrammi sp. nov., a novel bacterium isolated from the gut content of Hexagrammos agrammus.</title>
        <authorList>
            <person name="Jung H.K."/>
            <person name="Kim D.G."/>
            <person name="Zin H."/>
            <person name="Park J."/>
            <person name="Jung H."/>
            <person name="Kim Y.O."/>
            <person name="Kong H.J."/>
            <person name="Kim J.W."/>
            <person name="Kim Y.S."/>
        </authorList>
    </citation>
    <scope>NUCLEOTIDE SEQUENCE [LARGE SCALE GENOMIC DNA]</scope>
    <source>
        <strain evidence="5 6">YPD9-1</strain>
    </source>
</reference>
<dbReference type="EMBL" id="CP090978">
    <property type="protein sequence ID" value="UJF35654.1"/>
    <property type="molecule type" value="Genomic_DNA"/>
</dbReference>
<evidence type="ECO:0000259" key="4">
    <source>
        <dbReference type="Pfam" id="PF13490"/>
    </source>
</evidence>
<keyword evidence="3" id="KW-0472">Membrane</keyword>
<dbReference type="Pfam" id="PF13490">
    <property type="entry name" value="zf-HC2"/>
    <property type="match status" value="1"/>
</dbReference>
<keyword evidence="3" id="KW-1133">Transmembrane helix</keyword>
<organism evidence="5 6">
    <name type="scientific">Paenibacillus hexagrammi</name>
    <dbReference type="NCBI Taxonomy" id="2908839"/>
    <lineage>
        <taxon>Bacteria</taxon>
        <taxon>Bacillati</taxon>
        <taxon>Bacillota</taxon>
        <taxon>Bacilli</taxon>
        <taxon>Bacillales</taxon>
        <taxon>Paenibacillaceae</taxon>
        <taxon>Paenibacillus</taxon>
    </lineage>
</organism>
<feature type="transmembrane region" description="Helical" evidence="3">
    <location>
        <begin position="85"/>
        <end position="114"/>
    </location>
</feature>
<keyword evidence="6" id="KW-1185">Reference proteome</keyword>
<dbReference type="RefSeq" id="WP_235122215.1">
    <property type="nucleotide sequence ID" value="NZ_CP090978.1"/>
</dbReference>